<name>A1WSL1_VEREI</name>
<dbReference type="GeneID" id="76463190"/>
<gene>
    <name evidence="1" type="ordered locus">Veis_4931</name>
</gene>
<dbReference type="KEGG" id="vei:Veis_4931"/>
<dbReference type="HOGENOM" id="CLU_2011525_0_0_4"/>
<dbReference type="EMBL" id="CP000542">
    <property type="protein sequence ID" value="ABM60618.1"/>
    <property type="molecule type" value="Genomic_DNA"/>
</dbReference>
<dbReference type="RefSeq" id="WP_011812596.1">
    <property type="nucleotide sequence ID" value="NC_008786.1"/>
</dbReference>
<evidence type="ECO:0008006" key="3">
    <source>
        <dbReference type="Google" id="ProtNLM"/>
    </source>
</evidence>
<dbReference type="InterPro" id="IPR021333">
    <property type="entry name" value="DUF2946"/>
</dbReference>
<dbReference type="Proteomes" id="UP000000374">
    <property type="component" value="Chromosome"/>
</dbReference>
<proteinExistence type="predicted"/>
<evidence type="ECO:0000313" key="1">
    <source>
        <dbReference type="EMBL" id="ABM60618.1"/>
    </source>
</evidence>
<protein>
    <recommendedName>
        <fullName evidence="3">DUF2946 domain-containing protein</fullName>
    </recommendedName>
</protein>
<dbReference type="AlphaFoldDB" id="A1WSL1"/>
<evidence type="ECO:0000313" key="2">
    <source>
        <dbReference type="Proteomes" id="UP000000374"/>
    </source>
</evidence>
<organism evidence="1 2">
    <name type="scientific">Verminephrobacter eiseniae (strain EF01-2)</name>
    <dbReference type="NCBI Taxonomy" id="391735"/>
    <lineage>
        <taxon>Bacteria</taxon>
        <taxon>Pseudomonadati</taxon>
        <taxon>Pseudomonadota</taxon>
        <taxon>Betaproteobacteria</taxon>
        <taxon>Burkholderiales</taxon>
        <taxon>Comamonadaceae</taxon>
        <taxon>Verminephrobacter</taxon>
    </lineage>
</organism>
<dbReference type="STRING" id="391735.Veis_4931"/>
<accession>A1WSL1</accession>
<dbReference type="eggNOG" id="ENOG50334YF">
    <property type="taxonomic scope" value="Bacteria"/>
</dbReference>
<sequence>MLLSPMQTLRRVRWLVRLVLAGFVMSIGVAVASPMLHPQALELICSGAGAIELRAHTDGGAVPQSGHQPDCPLCVQVGAPAPGRLADQPRPHPLAQGLRARAATHIAARTAAPLPPRGPPAGL</sequence>
<reference evidence="2" key="1">
    <citation type="submission" date="2006-12" db="EMBL/GenBank/DDBJ databases">
        <title>Complete sequence of chromosome 1 of Verminephrobacter eiseniae EF01-2.</title>
        <authorList>
            <person name="Copeland A."/>
            <person name="Lucas S."/>
            <person name="Lapidus A."/>
            <person name="Barry K."/>
            <person name="Detter J.C."/>
            <person name="Glavina del Rio T."/>
            <person name="Dalin E."/>
            <person name="Tice H."/>
            <person name="Pitluck S."/>
            <person name="Chertkov O."/>
            <person name="Brettin T."/>
            <person name="Bruce D."/>
            <person name="Han C."/>
            <person name="Tapia R."/>
            <person name="Gilna P."/>
            <person name="Schmutz J."/>
            <person name="Larimer F."/>
            <person name="Land M."/>
            <person name="Hauser L."/>
            <person name="Kyrpides N."/>
            <person name="Kim E."/>
            <person name="Stahl D."/>
            <person name="Richardson P."/>
        </authorList>
    </citation>
    <scope>NUCLEOTIDE SEQUENCE [LARGE SCALE GENOMIC DNA]</scope>
    <source>
        <strain evidence="2">EF01-2</strain>
    </source>
</reference>
<keyword evidence="2" id="KW-1185">Reference proteome</keyword>
<dbReference type="Pfam" id="PF11162">
    <property type="entry name" value="DUF2946"/>
    <property type="match status" value="1"/>
</dbReference>